<dbReference type="GeneID" id="20222144"/>
<dbReference type="Gene3D" id="1.25.10.10">
    <property type="entry name" value="Leucine-rich Repeat Variant"/>
    <property type="match status" value="1"/>
</dbReference>
<dbReference type="InterPro" id="IPR001313">
    <property type="entry name" value="Pumilio_RNA-bd_rpt"/>
</dbReference>
<dbReference type="InterPro" id="IPR011989">
    <property type="entry name" value="ARM-like"/>
</dbReference>
<feature type="repeat" description="Pumilio" evidence="2">
    <location>
        <begin position="548"/>
        <end position="583"/>
    </location>
</feature>
<evidence type="ECO:0000259" key="4">
    <source>
        <dbReference type="PROSITE" id="PS50303"/>
    </source>
</evidence>
<feature type="repeat" description="Pumilio" evidence="2">
    <location>
        <begin position="356"/>
        <end position="391"/>
    </location>
</feature>
<dbReference type="RefSeq" id="XP_009032679.1">
    <property type="nucleotide sequence ID" value="XM_009034431.1"/>
</dbReference>
<dbReference type="InParanoid" id="F0XVV8"/>
<keyword evidence="1" id="KW-0677">Repeat</keyword>
<feature type="compositionally biased region" description="Basic and acidic residues" evidence="3">
    <location>
        <begin position="9"/>
        <end position="21"/>
    </location>
</feature>
<dbReference type="AlphaFoldDB" id="F0XVV8"/>
<feature type="repeat" description="Pumilio" evidence="2">
    <location>
        <begin position="465"/>
        <end position="501"/>
    </location>
</feature>
<dbReference type="GO" id="GO:0003729">
    <property type="term" value="F:mRNA binding"/>
    <property type="evidence" value="ECO:0007669"/>
    <property type="project" value="TreeGrafter"/>
</dbReference>
<dbReference type="GO" id="GO:0005737">
    <property type="term" value="C:cytoplasm"/>
    <property type="evidence" value="ECO:0007669"/>
    <property type="project" value="TreeGrafter"/>
</dbReference>
<feature type="region of interest" description="Disordered" evidence="3">
    <location>
        <begin position="40"/>
        <end position="118"/>
    </location>
</feature>
<evidence type="ECO:0000313" key="5">
    <source>
        <dbReference type="EMBL" id="EGB13077.1"/>
    </source>
</evidence>
<feature type="region of interest" description="Disordered" evidence="3">
    <location>
        <begin position="222"/>
        <end position="274"/>
    </location>
</feature>
<organism evidence="6">
    <name type="scientific">Aureococcus anophagefferens</name>
    <name type="common">Harmful bloom alga</name>
    <dbReference type="NCBI Taxonomy" id="44056"/>
    <lineage>
        <taxon>Eukaryota</taxon>
        <taxon>Sar</taxon>
        <taxon>Stramenopiles</taxon>
        <taxon>Ochrophyta</taxon>
        <taxon>Pelagophyceae</taxon>
        <taxon>Pelagomonadales</taxon>
        <taxon>Pelagomonadaceae</taxon>
        <taxon>Aureococcus</taxon>
    </lineage>
</organism>
<dbReference type="eggNOG" id="KOG1488">
    <property type="taxonomic scope" value="Eukaryota"/>
</dbReference>
<dbReference type="OrthoDB" id="668540at2759"/>
<keyword evidence="6" id="KW-1185">Reference proteome</keyword>
<evidence type="ECO:0000256" key="3">
    <source>
        <dbReference type="SAM" id="MobiDB-lite"/>
    </source>
</evidence>
<feature type="repeat" description="Pumilio" evidence="2">
    <location>
        <begin position="320"/>
        <end position="355"/>
    </location>
</feature>
<dbReference type="PROSITE" id="PS50303">
    <property type="entry name" value="PUM_HD"/>
    <property type="match status" value="1"/>
</dbReference>
<dbReference type="Proteomes" id="UP000002729">
    <property type="component" value="Unassembled WGS sequence"/>
</dbReference>
<dbReference type="InterPro" id="IPR033712">
    <property type="entry name" value="Pumilio_RNA-bd"/>
</dbReference>
<dbReference type="PROSITE" id="PS50302">
    <property type="entry name" value="PUM"/>
    <property type="match status" value="7"/>
</dbReference>
<evidence type="ECO:0000256" key="2">
    <source>
        <dbReference type="PROSITE-ProRule" id="PRU00317"/>
    </source>
</evidence>
<feature type="repeat" description="Pumilio" evidence="2">
    <location>
        <begin position="502"/>
        <end position="537"/>
    </location>
</feature>
<accession>F0XVV8</accession>
<reference evidence="5 6" key="1">
    <citation type="journal article" date="2011" name="Proc. Natl. Acad. Sci. U.S.A.">
        <title>Niche of harmful alga Aureococcus anophagefferens revealed through ecogenomics.</title>
        <authorList>
            <person name="Gobler C.J."/>
            <person name="Berry D.L."/>
            <person name="Dyhrman S.T."/>
            <person name="Wilhelm S.W."/>
            <person name="Salamov A."/>
            <person name="Lobanov A.V."/>
            <person name="Zhang Y."/>
            <person name="Collier J.L."/>
            <person name="Wurch L.L."/>
            <person name="Kustka A.B."/>
            <person name="Dill B.D."/>
            <person name="Shah M."/>
            <person name="VerBerkmoes N.C."/>
            <person name="Kuo A."/>
            <person name="Terry A."/>
            <person name="Pangilinan J."/>
            <person name="Lindquist E.A."/>
            <person name="Lucas S."/>
            <person name="Paulsen I.T."/>
            <person name="Hattenrath-Lehmann T.K."/>
            <person name="Talmage S.C."/>
            <person name="Walker E.A."/>
            <person name="Koch F."/>
            <person name="Burson A.M."/>
            <person name="Marcoval M.A."/>
            <person name="Tang Y.Z."/>
            <person name="Lecleir G.R."/>
            <person name="Coyne K.J."/>
            <person name="Berg G.M."/>
            <person name="Bertrand E.M."/>
            <person name="Saito M.A."/>
            <person name="Gladyshev V.N."/>
            <person name="Grigoriev I.V."/>
        </authorList>
    </citation>
    <scope>NUCLEOTIDE SEQUENCE [LARGE SCALE GENOMIC DNA]</scope>
    <source>
        <strain evidence="6">CCMP 1984</strain>
    </source>
</reference>
<feature type="compositionally biased region" description="Pro residues" evidence="3">
    <location>
        <begin position="96"/>
        <end position="105"/>
    </location>
</feature>
<evidence type="ECO:0000256" key="1">
    <source>
        <dbReference type="ARBA" id="ARBA00022737"/>
    </source>
</evidence>
<dbReference type="EMBL" id="GL833120">
    <property type="protein sequence ID" value="EGB13077.1"/>
    <property type="molecule type" value="Genomic_DNA"/>
</dbReference>
<evidence type="ECO:0000313" key="6">
    <source>
        <dbReference type="Proteomes" id="UP000002729"/>
    </source>
</evidence>
<sequence length="613" mass="65771">MDYGAQRRLGSEGDEREAREEARIASVRGTLENLSASIAALSLPEGSSPEPFGREPGLSRSATPSEPPPPEKAAGGVARQLREGGSSHHAAGMHQAPPPRGPPASPHGMAPQGYAGYGYAPPDAYGRPAAMVPVVGDDGRVYYQPVAAPPPDYGHYGYSPGGHPYARPPYAPYAPYPGDPYGGSPPAHYGSPPPYLVSHSPPGRPAYGQVAPGYYHGGLHYGSPPHGYGAPPPRGGRSRRGGQRQRARDARCDTLSGSDDPSPPTAGLSPGGGPLPIFSATDLKGRVAVLCRDQHGSRFLQAHLEDTRAPSAERDLIFSEVLPKSRELATDVFGNYVVQKVLTCGDADTKSKVYEALKGHCVALSLHVYGCRVVQKALDALPPREALAVIDEFRESVLLCVHDQNGNHVIQKCRDYAAFGESVDFVLAAFRGNARSLATHSYGCRVLQRVLEHCGPEHTGPLLDELQLADLPPLIEDQYANYVMQHAIQYGRHSDKAKLLAAVKANLLDFSRHKFASNVVEKCLDFGSEETRSEIVDAVVDDVGADHSPTSALKLLIVDPFANYVVQKVVDLADDAQVRKIVDGLRPHVAQIKHTPGKHILARLEKKVPGLKF</sequence>
<feature type="compositionally biased region" description="Basic residues" evidence="3">
    <location>
        <begin position="236"/>
        <end position="245"/>
    </location>
</feature>
<dbReference type="Pfam" id="PF00806">
    <property type="entry name" value="PUF"/>
    <property type="match status" value="8"/>
</dbReference>
<feature type="region of interest" description="Disordered" evidence="3">
    <location>
        <begin position="1"/>
        <end position="21"/>
    </location>
</feature>
<protein>
    <recommendedName>
        <fullName evidence="4">PUM-HD domain-containing protein</fullName>
    </recommendedName>
</protein>
<dbReference type="PANTHER" id="PTHR12537">
    <property type="entry name" value="RNA BINDING PROTEIN PUMILIO-RELATED"/>
    <property type="match status" value="1"/>
</dbReference>
<dbReference type="GO" id="GO:0010608">
    <property type="term" value="P:post-transcriptional regulation of gene expression"/>
    <property type="evidence" value="ECO:0007669"/>
    <property type="project" value="TreeGrafter"/>
</dbReference>
<feature type="repeat" description="Pumilio" evidence="2">
    <location>
        <begin position="429"/>
        <end position="464"/>
    </location>
</feature>
<feature type="repeat" description="Pumilio" evidence="2">
    <location>
        <begin position="282"/>
        <end position="319"/>
    </location>
</feature>
<dbReference type="KEGG" id="aaf:AURANDRAFT_52010"/>
<gene>
    <name evidence="5" type="ORF">AURANDRAFT_52010</name>
</gene>
<name>F0XVV8_AURAN</name>
<feature type="domain" description="PUM-HD" evidence="4">
    <location>
        <begin position="260"/>
        <end position="608"/>
    </location>
</feature>
<dbReference type="SUPFAM" id="SSF48371">
    <property type="entry name" value="ARM repeat"/>
    <property type="match status" value="1"/>
</dbReference>
<dbReference type="InterPro" id="IPR016024">
    <property type="entry name" value="ARM-type_fold"/>
</dbReference>
<dbReference type="PANTHER" id="PTHR12537:SF12">
    <property type="entry name" value="MATERNAL PROTEIN PUMILIO"/>
    <property type="match status" value="1"/>
</dbReference>
<dbReference type="SMART" id="SM00025">
    <property type="entry name" value="Pumilio"/>
    <property type="match status" value="8"/>
</dbReference>
<dbReference type="InterPro" id="IPR033133">
    <property type="entry name" value="PUM-HD"/>
</dbReference>
<proteinExistence type="predicted"/>
<dbReference type="CDD" id="cd07920">
    <property type="entry name" value="Pumilio"/>
    <property type="match status" value="1"/>
</dbReference>
<dbReference type="OMA" id="ASAPYCK"/>